<evidence type="ECO:0000313" key="7">
    <source>
        <dbReference type="EMBL" id="NMD98768.1"/>
    </source>
</evidence>
<sequence length="1457" mass="155099">MKRRNIVRGVCGLLFLCVLAGAGLWYYVQTSAFMQTAGEQAGRLAASALGTEVAVGSIEISSLHELSLHDVAIYDKQAECIASAEEARVHFRLLAVFENPAAAVDQVTLRGVAAQLAQRADGSWNVEDIETGRTGENAFRGEIAVEDARVTVRQGERALVLDEVKGKADFASFPVIRAELQAARDGAQAEVTATLDSDRQIVNVKARDVDLASYFYLVPEGLLPDGVTLVGGEVKQASATFYRHAGQLSIIGDGELASGAVDVQGRQLREIQGFTHFTNRSLGGDVTAKVNGEQARVYGEVRFDTSSPAMSLALEAPSVDPAAVLGAALPIAYEGPVAVSAHIGGTFAQPTADGEVRIARGTAEGIPFQNAAAHLRLLGGVLYLQDARVQAFGGQISGEAELTLADASFTGHAKAEGISLAALAPCLRPYLGDAQLPDIAGTLAADVGVSGQGADMTQLALDGSASVSRGSYGSLPIDRLGASFSLRGRDLTLDYLSARLPNGSSIGLEGTVTDGTALSLAFYGGHVDLSLLRDLVPQAEITGLGDFKGTVQGSISDPQVDLSFSARHGKAFQQPFDTLALKAHGSLDGLTIEDFLMENGGKETWLVTGSIGLVGEKRLDLRVDSMGARMEDIAALVAPGQPITGNVDNTIHFTGTLDHPEAVGYIHFYRGSYRGVLLSGMDGDYFIKDDVLRLQVFHIYSPLVDAVLNGTIGLDGSLDLKAEVRDIDMKRIEHKLPYEVSGHGTFNGTVTGSIQAPVFDGTLDASGLVFNGVPIARAYGHARYADHVVKLDRFGFLQGGGSYDLDLSFDTQSRALAGNVIVEDADVENLAALLNKKSDVLRGALDASAVLGGTVDDPRVEFEGTVAKGEIAGYEVHDLVLSLKLADRVLSIEECQGAQGTSGTFAADGTVSLDGPIAAHVQGSDIPLGMFTKAAGVQADVLGTANIEMTFGDTLASPSARMTVQAKNGGIQGSTFDDLTAQLRLSHGILNVDEMQVAKTVGKQAPHTYRASASGIVPLRALTAGAEDALADYEQIRLNVSLDDADLSLLPVLSSQVDWAMGATKGSVLVTGTAAQPLFEGELSLADGAMKLKPLEKPIEQMTGKLTFHGNVMTLSDFSGKMGSGSYSGSGKVTLAGLTPTEYEASLSLDHLEAVSDFYKGPLTGSFRLTEGESYGRKLPKLSGRLVFDKCEVSVPMLPDTEGELPEFLLDVDVHAGDDVHFYSAALYDLYITGDAHFGGTTRHPHPSGQFRVKRGGTVNYIKNVFKVREGTATFDQVDTFLPSIHFRADTMLGATKITLGLEGTLDNHMKVMLTSSPEFSETEILRMLTLRNAYQHGDMEIGVADVFNIGLSMSVIADLEEQMRSWLWLDTFRISRGSGSALEQQQRGESGKDGENVYNVEMGKRISSHMQVHYVRGVGSDTQRYGMQYDVNDFMGFTLDRESGRYIFGVEAQYKF</sequence>
<keyword evidence="2 5" id="KW-0812">Transmembrane</keyword>
<reference evidence="7 8" key="1">
    <citation type="submission" date="2020-04" db="EMBL/GenBank/DDBJ databases">
        <authorList>
            <person name="Hitch T.C.A."/>
            <person name="Wylensek D."/>
            <person name="Clavel T."/>
        </authorList>
    </citation>
    <scope>NUCLEOTIDE SEQUENCE [LARGE SCALE GENOMIC DNA]</scope>
    <source>
        <strain evidence="7 8">PG-130-P53-12</strain>
    </source>
</reference>
<organism evidence="7 8">
    <name type="scientific">Selenomonas bovis</name>
    <dbReference type="NCBI Taxonomy" id="416586"/>
    <lineage>
        <taxon>Bacteria</taxon>
        <taxon>Bacillati</taxon>
        <taxon>Bacillota</taxon>
        <taxon>Negativicutes</taxon>
        <taxon>Selenomonadales</taxon>
        <taxon>Selenomonadaceae</taxon>
        <taxon>Selenomonas</taxon>
    </lineage>
</organism>
<feature type="transmembrane region" description="Helical" evidence="5">
    <location>
        <begin position="7"/>
        <end position="28"/>
    </location>
</feature>
<evidence type="ECO:0000256" key="1">
    <source>
        <dbReference type="ARBA" id="ARBA00004167"/>
    </source>
</evidence>
<evidence type="ECO:0000256" key="3">
    <source>
        <dbReference type="ARBA" id="ARBA00022989"/>
    </source>
</evidence>
<dbReference type="EMBL" id="JABAFA010000010">
    <property type="protein sequence ID" value="NMD98768.1"/>
    <property type="molecule type" value="Genomic_DNA"/>
</dbReference>
<proteinExistence type="predicted"/>
<comment type="caution">
    <text evidence="7">The sequence shown here is derived from an EMBL/GenBank/DDBJ whole genome shotgun (WGS) entry which is preliminary data.</text>
</comment>
<dbReference type="RefSeq" id="WP_170077337.1">
    <property type="nucleotide sequence ID" value="NZ_JABAFA010000010.1"/>
</dbReference>
<dbReference type="GO" id="GO:0009306">
    <property type="term" value="P:protein secretion"/>
    <property type="evidence" value="ECO:0007669"/>
    <property type="project" value="InterPro"/>
</dbReference>
<dbReference type="InterPro" id="IPR052894">
    <property type="entry name" value="AsmA-related"/>
</dbReference>
<protein>
    <recommendedName>
        <fullName evidence="6">Translocation and assembly module TamB C-terminal domain-containing protein</fullName>
    </recommendedName>
</protein>
<accession>A0A848B6F1</accession>
<dbReference type="PANTHER" id="PTHR30441:SF8">
    <property type="entry name" value="DUF748 DOMAIN-CONTAINING PROTEIN"/>
    <property type="match status" value="1"/>
</dbReference>
<evidence type="ECO:0000256" key="4">
    <source>
        <dbReference type="ARBA" id="ARBA00023136"/>
    </source>
</evidence>
<evidence type="ECO:0000256" key="5">
    <source>
        <dbReference type="SAM" id="Phobius"/>
    </source>
</evidence>
<dbReference type="InterPro" id="IPR007452">
    <property type="entry name" value="TamB_C"/>
</dbReference>
<feature type="domain" description="Translocation and assembly module TamB C-terminal" evidence="6">
    <location>
        <begin position="1118"/>
        <end position="1438"/>
    </location>
</feature>
<keyword evidence="4 5" id="KW-0472">Membrane</keyword>
<dbReference type="GO" id="GO:0005886">
    <property type="term" value="C:plasma membrane"/>
    <property type="evidence" value="ECO:0007669"/>
    <property type="project" value="InterPro"/>
</dbReference>
<evidence type="ECO:0000259" key="6">
    <source>
        <dbReference type="Pfam" id="PF04357"/>
    </source>
</evidence>
<keyword evidence="3 5" id="KW-1133">Transmembrane helix</keyword>
<dbReference type="Pfam" id="PF04357">
    <property type="entry name" value="TamB"/>
    <property type="match status" value="1"/>
</dbReference>
<keyword evidence="8" id="KW-1185">Reference proteome</keyword>
<dbReference type="PANTHER" id="PTHR30441">
    <property type="entry name" value="DUF748 DOMAIN-CONTAINING PROTEIN"/>
    <property type="match status" value="1"/>
</dbReference>
<comment type="subcellular location">
    <subcellularLocation>
        <location evidence="1">Membrane</location>
        <topology evidence="1">Single-pass membrane protein</topology>
    </subcellularLocation>
</comment>
<dbReference type="Proteomes" id="UP000543804">
    <property type="component" value="Unassembled WGS sequence"/>
</dbReference>
<dbReference type="GO" id="GO:0090313">
    <property type="term" value="P:regulation of protein targeting to membrane"/>
    <property type="evidence" value="ECO:0007669"/>
    <property type="project" value="TreeGrafter"/>
</dbReference>
<evidence type="ECO:0000313" key="8">
    <source>
        <dbReference type="Proteomes" id="UP000543804"/>
    </source>
</evidence>
<name>A0A848B6F1_9FIRM</name>
<gene>
    <name evidence="7" type="ORF">HF878_04610</name>
</gene>
<evidence type="ECO:0000256" key="2">
    <source>
        <dbReference type="ARBA" id="ARBA00022692"/>
    </source>
</evidence>